<dbReference type="NCBIfam" id="TIGR00562">
    <property type="entry name" value="proto_IX_ox"/>
    <property type="match status" value="2"/>
</dbReference>
<evidence type="ECO:0000256" key="6">
    <source>
        <dbReference type="ARBA" id="ARBA00019046"/>
    </source>
</evidence>
<reference evidence="14" key="1">
    <citation type="submission" date="2022-01" db="EMBL/GenBank/DDBJ databases">
        <authorList>
            <person name="Criscuolo A."/>
        </authorList>
    </citation>
    <scope>NUCLEOTIDE SEQUENCE</scope>
    <source>
        <strain evidence="14">CIP111893</strain>
    </source>
</reference>
<evidence type="ECO:0000256" key="12">
    <source>
        <dbReference type="SAM" id="MobiDB-lite"/>
    </source>
</evidence>
<evidence type="ECO:0000256" key="5">
    <source>
        <dbReference type="ARBA" id="ARBA00012402"/>
    </source>
</evidence>
<dbReference type="RefSeq" id="WP_236341397.1">
    <property type="nucleotide sequence ID" value="NZ_CAKMMF010000010.1"/>
</dbReference>
<evidence type="ECO:0000256" key="11">
    <source>
        <dbReference type="RuleBase" id="RU364052"/>
    </source>
</evidence>
<dbReference type="PANTHER" id="PTHR42923:SF3">
    <property type="entry name" value="PROTOPORPHYRINOGEN OXIDASE"/>
    <property type="match status" value="1"/>
</dbReference>
<comment type="cofactor">
    <cofactor evidence="2 11">
        <name>FAD</name>
        <dbReference type="ChEBI" id="CHEBI:57692"/>
    </cofactor>
</comment>
<evidence type="ECO:0000256" key="8">
    <source>
        <dbReference type="ARBA" id="ARBA00022827"/>
    </source>
</evidence>
<evidence type="ECO:0000313" key="14">
    <source>
        <dbReference type="EMBL" id="CAH1204104.1"/>
    </source>
</evidence>
<dbReference type="InterPro" id="IPR036188">
    <property type="entry name" value="FAD/NAD-bd_sf"/>
</dbReference>
<accession>A0ABN8G9Z1</accession>
<comment type="pathway">
    <text evidence="3 11">Porphyrin-containing compound metabolism; protoheme biosynthesis.</text>
</comment>
<dbReference type="InterPro" id="IPR002937">
    <property type="entry name" value="Amino_oxidase"/>
</dbReference>
<dbReference type="EMBL" id="CAKMMF010000010">
    <property type="protein sequence ID" value="CAH1204104.1"/>
    <property type="molecule type" value="Genomic_DNA"/>
</dbReference>
<keyword evidence="8 11" id="KW-0274">FAD</keyword>
<dbReference type="Gene3D" id="3.90.660.20">
    <property type="entry name" value="Protoporphyrinogen oxidase, mitochondrial, domain 2"/>
    <property type="match status" value="1"/>
</dbReference>
<evidence type="ECO:0000256" key="1">
    <source>
        <dbReference type="ARBA" id="ARBA00001755"/>
    </source>
</evidence>
<dbReference type="SUPFAM" id="SSF51905">
    <property type="entry name" value="FAD/NAD(P)-binding domain"/>
    <property type="match status" value="1"/>
</dbReference>
<dbReference type="InterPro" id="IPR004572">
    <property type="entry name" value="Protoporphyrinogen_oxidase"/>
</dbReference>
<dbReference type="PANTHER" id="PTHR42923">
    <property type="entry name" value="PROTOPORPHYRINOGEN OXIDASE"/>
    <property type="match status" value="1"/>
</dbReference>
<evidence type="ECO:0000256" key="2">
    <source>
        <dbReference type="ARBA" id="ARBA00001974"/>
    </source>
</evidence>
<feature type="domain" description="Amine oxidase" evidence="13">
    <location>
        <begin position="321"/>
        <end position="522"/>
    </location>
</feature>
<comment type="similarity">
    <text evidence="4 11">Belongs to the protoporphyrinogen/coproporphyrinogen oxidase family. Coproporphyrinogen III oxidase subfamily.</text>
</comment>
<sequence>MRRSRGHDSLVVIGGGISGLSSAFYLLREAKARGRQAHVTIIDPAPRLGGKINTLKRDGFVIERGPDSFLARKQPMIDLARELGIEGELTGTNPEAKKTYILHRGKLHPMPPGLVLGIPTEIAPFAKTSLLTWGGKLRAMMDFVLPSRKETGDESLGGFLERRLGTEVMERVAEPLLAGIYAGDLRKLSLQATFPQFGEAERKRGSLIRGMRASKRAGANTAANPSSLPGAAGKSVFLTFKGGLSTIVMALEEALSGTERRLGVKAVQIIDRRKSKLAESDSAREGQSKLAGGPQAERDAVDAVDAADAAADRAVQAREANSRYEVVLSNGETIEADGIVVTTPAYDAAELLGSHVNTAALEAVRYVSVANVVMAFDKATFGREFDGSGFVVPRSEGMTITACTWTSAKWLHTSPDDKVLLRCYVGRSGDEAIVDLPDDQLAEAVRHDIREVMGITAVPLFTEITRLHRSMPQYPVGHLQHIAAMRKELESELPGVWTTGAAFDGVGLPDCIRQGKEAAVRVYEMI</sequence>
<evidence type="ECO:0000256" key="4">
    <source>
        <dbReference type="ARBA" id="ARBA00008310"/>
    </source>
</evidence>
<evidence type="ECO:0000256" key="10">
    <source>
        <dbReference type="ARBA" id="ARBA00023133"/>
    </source>
</evidence>
<evidence type="ECO:0000256" key="7">
    <source>
        <dbReference type="ARBA" id="ARBA00022630"/>
    </source>
</evidence>
<dbReference type="EC" id="1.3.3.15" evidence="5 11"/>
<proteinExistence type="inferred from homology"/>
<evidence type="ECO:0000259" key="13">
    <source>
        <dbReference type="Pfam" id="PF01593"/>
    </source>
</evidence>
<protein>
    <recommendedName>
        <fullName evidence="6 11">Coproporphyrinogen III oxidase</fullName>
        <ecNumber evidence="5 11">1.3.3.15</ecNumber>
    </recommendedName>
</protein>
<organism evidence="14 15">
    <name type="scientific">Paenibacillus plantiphilus</name>
    <dbReference type="NCBI Taxonomy" id="2905650"/>
    <lineage>
        <taxon>Bacteria</taxon>
        <taxon>Bacillati</taxon>
        <taxon>Bacillota</taxon>
        <taxon>Bacilli</taxon>
        <taxon>Bacillales</taxon>
        <taxon>Paenibacillaceae</taxon>
        <taxon>Paenibacillus</taxon>
    </lineage>
</organism>
<feature type="region of interest" description="Disordered" evidence="12">
    <location>
        <begin position="277"/>
        <end position="297"/>
    </location>
</feature>
<feature type="compositionally biased region" description="Basic and acidic residues" evidence="12">
    <location>
        <begin position="277"/>
        <end position="287"/>
    </location>
</feature>
<feature type="domain" description="Amine oxidase" evidence="13">
    <location>
        <begin position="17"/>
        <end position="271"/>
    </location>
</feature>
<evidence type="ECO:0000256" key="9">
    <source>
        <dbReference type="ARBA" id="ARBA00023002"/>
    </source>
</evidence>
<keyword evidence="15" id="KW-1185">Reference proteome</keyword>
<name>A0ABN8G9Z1_9BACL</name>
<keyword evidence="7 11" id="KW-0285">Flavoprotein</keyword>
<comment type="subcellular location">
    <subcellularLocation>
        <location evidence="11">Cytoplasm</location>
    </subcellularLocation>
</comment>
<dbReference type="InterPro" id="IPR050464">
    <property type="entry name" value="Zeta_carotene_desat/Oxidored"/>
</dbReference>
<dbReference type="GO" id="GO:0004729">
    <property type="term" value="F:oxygen-dependent protoporphyrinogen oxidase activity"/>
    <property type="evidence" value="ECO:0007669"/>
    <property type="project" value="UniProtKB-EC"/>
</dbReference>
<keyword evidence="9 11" id="KW-0560">Oxidoreductase</keyword>
<comment type="function">
    <text evidence="11">Involved in coproporphyrin-dependent heme b biosynthesis. Catalyzes the oxidation of coproporphyrinogen III to coproporphyrin III.</text>
</comment>
<keyword evidence="10 11" id="KW-0350">Heme biosynthesis</keyword>
<gene>
    <name evidence="14" type="primary">hemY_2</name>
    <name evidence="14" type="ORF">PAECIP111893_02135</name>
</gene>
<dbReference type="Pfam" id="PF01593">
    <property type="entry name" value="Amino_oxidase"/>
    <property type="match status" value="2"/>
</dbReference>
<dbReference type="Gene3D" id="3.50.50.60">
    <property type="entry name" value="FAD/NAD(P)-binding domain"/>
    <property type="match status" value="1"/>
</dbReference>
<dbReference type="Proteomes" id="UP000838686">
    <property type="component" value="Unassembled WGS sequence"/>
</dbReference>
<evidence type="ECO:0000313" key="15">
    <source>
        <dbReference type="Proteomes" id="UP000838686"/>
    </source>
</evidence>
<comment type="caution">
    <text evidence="14">The sequence shown here is derived from an EMBL/GenBank/DDBJ whole genome shotgun (WGS) entry which is preliminary data.</text>
</comment>
<comment type="catalytic activity">
    <reaction evidence="1">
        <text>coproporphyrinogen III + 3 O2 = coproporphyrin III + 3 H2O2</text>
        <dbReference type="Rhea" id="RHEA:43436"/>
        <dbReference type="ChEBI" id="CHEBI:15379"/>
        <dbReference type="ChEBI" id="CHEBI:16240"/>
        <dbReference type="ChEBI" id="CHEBI:57309"/>
        <dbReference type="ChEBI" id="CHEBI:131725"/>
        <dbReference type="EC" id="1.3.3.15"/>
    </reaction>
    <physiologicalReaction direction="left-to-right" evidence="1">
        <dbReference type="Rhea" id="RHEA:43437"/>
    </physiologicalReaction>
</comment>
<evidence type="ECO:0000256" key="3">
    <source>
        <dbReference type="ARBA" id="ARBA00004744"/>
    </source>
</evidence>
<dbReference type="SUPFAM" id="SSF54373">
    <property type="entry name" value="FAD-linked reductases, C-terminal domain"/>
    <property type="match status" value="1"/>
</dbReference>
<keyword evidence="11" id="KW-0963">Cytoplasm</keyword>